<organism evidence="1 2">
    <name type="scientific">Desulfosoma caldarium</name>
    <dbReference type="NCBI Taxonomy" id="610254"/>
    <lineage>
        <taxon>Bacteria</taxon>
        <taxon>Pseudomonadati</taxon>
        <taxon>Thermodesulfobacteriota</taxon>
        <taxon>Syntrophobacteria</taxon>
        <taxon>Syntrophobacterales</taxon>
        <taxon>Syntrophobacteraceae</taxon>
        <taxon>Desulfosoma</taxon>
    </lineage>
</organism>
<keyword evidence="2" id="KW-1185">Reference proteome</keyword>
<name>A0A3N1ULS9_9BACT</name>
<proteinExistence type="predicted"/>
<comment type="caution">
    <text evidence="1">The sequence shown here is derived from an EMBL/GenBank/DDBJ whole genome shotgun (WGS) entry which is preliminary data.</text>
</comment>
<protein>
    <submittedName>
        <fullName evidence="1">Uncharacterized protein</fullName>
    </submittedName>
</protein>
<dbReference type="Proteomes" id="UP000276223">
    <property type="component" value="Unassembled WGS sequence"/>
</dbReference>
<dbReference type="AlphaFoldDB" id="A0A3N1ULS9"/>
<dbReference type="OrthoDB" id="8454348at2"/>
<dbReference type="EMBL" id="RJVA01000012">
    <property type="protein sequence ID" value="ROQ92174.1"/>
    <property type="molecule type" value="Genomic_DNA"/>
</dbReference>
<dbReference type="RefSeq" id="WP_123290340.1">
    <property type="nucleotide sequence ID" value="NZ_RJVA01000012.1"/>
</dbReference>
<evidence type="ECO:0000313" key="2">
    <source>
        <dbReference type="Proteomes" id="UP000276223"/>
    </source>
</evidence>
<reference evidence="1 2" key="1">
    <citation type="submission" date="2018-11" db="EMBL/GenBank/DDBJ databases">
        <title>Genomic Encyclopedia of Type Strains, Phase IV (KMG-IV): sequencing the most valuable type-strain genomes for metagenomic binning, comparative biology and taxonomic classification.</title>
        <authorList>
            <person name="Goeker M."/>
        </authorList>
    </citation>
    <scope>NUCLEOTIDE SEQUENCE [LARGE SCALE GENOMIC DNA]</scope>
    <source>
        <strain evidence="1 2">DSM 22027</strain>
    </source>
</reference>
<sequence>MIDRREVIGFSQRVRLEWFEQTANLVFAGHDKAAINEALQELLKDKVSVGGNAKGCNRNKVISILRRVWVSPPDEIIPLRDDGLAFLSTQCSSLSPHQLSVALHWGLVMAVYPFWSSVATQTGRLLRLQGFAAAAQVQRRVREQYGERETVFRATRRVLRSYLDWGVLQKTGTKGVYAAGTTIAIDDFRLVAWLAEASLHARPNGAAPLRELIDSPSLFPFRIKPVQAEIIEAASTRLDIFRHGLDDDLVMLR</sequence>
<accession>A0A3N1ULS9</accession>
<gene>
    <name evidence="1" type="ORF">EDC27_1863</name>
</gene>
<evidence type="ECO:0000313" key="1">
    <source>
        <dbReference type="EMBL" id="ROQ92174.1"/>
    </source>
</evidence>